<reference evidence="1" key="1">
    <citation type="submission" date="2023-05" db="EMBL/GenBank/DDBJ databases">
        <authorList>
            <person name="Stuckert A."/>
        </authorList>
    </citation>
    <scope>NUCLEOTIDE SEQUENCE</scope>
</reference>
<gene>
    <name evidence="1" type="ORF">SPARVUS_LOCUS10306296</name>
</gene>
<protein>
    <submittedName>
        <fullName evidence="1">Uncharacterized protein</fullName>
    </submittedName>
</protein>
<evidence type="ECO:0000313" key="2">
    <source>
        <dbReference type="Proteomes" id="UP001162483"/>
    </source>
</evidence>
<organism evidence="1 2">
    <name type="scientific">Staurois parvus</name>
    <dbReference type="NCBI Taxonomy" id="386267"/>
    <lineage>
        <taxon>Eukaryota</taxon>
        <taxon>Metazoa</taxon>
        <taxon>Chordata</taxon>
        <taxon>Craniata</taxon>
        <taxon>Vertebrata</taxon>
        <taxon>Euteleostomi</taxon>
        <taxon>Amphibia</taxon>
        <taxon>Batrachia</taxon>
        <taxon>Anura</taxon>
        <taxon>Neobatrachia</taxon>
        <taxon>Ranoidea</taxon>
        <taxon>Ranidae</taxon>
        <taxon>Staurois</taxon>
    </lineage>
</organism>
<name>A0ABN9EMB7_9NEOB</name>
<dbReference type="Proteomes" id="UP001162483">
    <property type="component" value="Unassembled WGS sequence"/>
</dbReference>
<keyword evidence="2" id="KW-1185">Reference proteome</keyword>
<dbReference type="EMBL" id="CATNWA010015713">
    <property type="protein sequence ID" value="CAI9586001.1"/>
    <property type="molecule type" value="Genomic_DNA"/>
</dbReference>
<comment type="caution">
    <text evidence="1">The sequence shown here is derived from an EMBL/GenBank/DDBJ whole genome shotgun (WGS) entry which is preliminary data.</text>
</comment>
<accession>A0ABN9EMB7</accession>
<evidence type="ECO:0000313" key="1">
    <source>
        <dbReference type="EMBL" id="CAI9586001.1"/>
    </source>
</evidence>
<sequence>MLKRLLGLCSDETKMNVFGIDGLNCMVSQRSGVQRKMHGAYSVTW</sequence>
<proteinExistence type="predicted"/>